<dbReference type="Proteomes" id="UP000042394">
    <property type="component" value="Unassembled WGS sequence"/>
</dbReference>
<evidence type="ECO:0000313" key="3">
    <source>
        <dbReference type="EMBL" id="CNT71629.1"/>
    </source>
</evidence>
<dbReference type="EMBL" id="CQPD01000005">
    <property type="protein sequence ID" value="CNT71629.1"/>
    <property type="molecule type" value="Genomic_DNA"/>
</dbReference>
<organism evidence="3 5">
    <name type="scientific">Salmonella enterica subsp. enterica serovar Bovismorbificans</name>
    <dbReference type="NCBI Taxonomy" id="58097"/>
    <lineage>
        <taxon>Bacteria</taxon>
        <taxon>Pseudomonadati</taxon>
        <taxon>Pseudomonadota</taxon>
        <taxon>Gammaproteobacteria</taxon>
        <taxon>Enterobacterales</taxon>
        <taxon>Enterobacteriaceae</taxon>
        <taxon>Salmonella</taxon>
    </lineage>
</organism>
<dbReference type="AlphaFoldDB" id="A0A655BR97"/>
<evidence type="ECO:0000313" key="5">
    <source>
        <dbReference type="Proteomes" id="UP000042394"/>
    </source>
</evidence>
<protein>
    <submittedName>
        <fullName evidence="3">Uncharacterized protein</fullName>
    </submittedName>
</protein>
<evidence type="ECO:0000256" key="1">
    <source>
        <dbReference type="SAM" id="MobiDB-lite"/>
    </source>
</evidence>
<evidence type="ECO:0000313" key="4">
    <source>
        <dbReference type="Proteomes" id="UP000039541"/>
    </source>
</evidence>
<feature type="region of interest" description="Disordered" evidence="1">
    <location>
        <begin position="1"/>
        <end position="36"/>
    </location>
</feature>
<evidence type="ECO:0000313" key="2">
    <source>
        <dbReference type="EMBL" id="CNT57662.1"/>
    </source>
</evidence>
<dbReference type="EMBL" id="CQPC01000002">
    <property type="protein sequence ID" value="CNT57662.1"/>
    <property type="molecule type" value="Genomic_DNA"/>
</dbReference>
<reference evidence="4 5" key="1">
    <citation type="submission" date="2015-03" db="EMBL/GenBank/DDBJ databases">
        <authorList>
            <consortium name="Pathogen Informatics"/>
        </authorList>
    </citation>
    <scope>NUCLEOTIDE SEQUENCE [LARGE SCALE GENOMIC DNA]</scope>
    <source>
        <strain evidence="2 4">3476</strain>
        <strain evidence="3 5">D4891</strain>
    </source>
</reference>
<name>A0A655BR97_SALET</name>
<sequence>MEVGNHSGASWVPTRDNTSEKSVKTNATRPKLTRRNSGWGTVTKTCWDGLLITTLSESPVTSRNTGRVSLLCDYASINA</sequence>
<dbReference type="Proteomes" id="UP000039541">
    <property type="component" value="Unassembled WGS sequence"/>
</dbReference>
<gene>
    <name evidence="2" type="ORF">ERS008202_00164</name>
    <name evidence="3" type="ORF">ERS008207_00705</name>
</gene>
<accession>A0A655BR97</accession>
<proteinExistence type="predicted"/>